<keyword evidence="3" id="KW-1185">Reference proteome</keyword>
<keyword evidence="1" id="KW-0175">Coiled coil</keyword>
<feature type="coiled-coil region" evidence="1">
    <location>
        <begin position="37"/>
        <end position="64"/>
    </location>
</feature>
<dbReference type="AlphaFoldDB" id="A0A927F8R8"/>
<accession>A0A927F8R8</accession>
<gene>
    <name evidence="2" type="ORF">IEN85_10555</name>
</gene>
<protein>
    <submittedName>
        <fullName evidence="2">Uncharacterized protein</fullName>
    </submittedName>
</protein>
<dbReference type="Proteomes" id="UP000622317">
    <property type="component" value="Unassembled WGS sequence"/>
</dbReference>
<reference evidence="2" key="1">
    <citation type="submission" date="2020-09" db="EMBL/GenBank/DDBJ databases">
        <title>Pelagicoccus enzymogenes sp. nov. with an EPS production, isolated from marine sediment.</title>
        <authorList>
            <person name="Feng X."/>
        </authorList>
    </citation>
    <scope>NUCLEOTIDE SEQUENCE</scope>
    <source>
        <strain evidence="2">NFK12</strain>
    </source>
</reference>
<dbReference type="RefSeq" id="WP_191617058.1">
    <property type="nucleotide sequence ID" value="NZ_JACYFG010000022.1"/>
</dbReference>
<comment type="caution">
    <text evidence="2">The sequence shown here is derived from an EMBL/GenBank/DDBJ whole genome shotgun (WGS) entry which is preliminary data.</text>
</comment>
<evidence type="ECO:0000256" key="1">
    <source>
        <dbReference type="SAM" id="Coils"/>
    </source>
</evidence>
<evidence type="ECO:0000313" key="3">
    <source>
        <dbReference type="Proteomes" id="UP000622317"/>
    </source>
</evidence>
<sequence>MEPNQSKSPMCPSCSKALLSRTATRCSWCGSVIPDELRFTDEEIERAEEELKKSSEAIDRKENERKIRDGKRSMIETAFELTIGTIINLIKKS</sequence>
<name>A0A927F8R8_9BACT</name>
<evidence type="ECO:0000313" key="2">
    <source>
        <dbReference type="EMBL" id="MBD5779929.1"/>
    </source>
</evidence>
<organism evidence="2 3">
    <name type="scientific">Pelagicoccus enzymogenes</name>
    <dbReference type="NCBI Taxonomy" id="2773457"/>
    <lineage>
        <taxon>Bacteria</taxon>
        <taxon>Pseudomonadati</taxon>
        <taxon>Verrucomicrobiota</taxon>
        <taxon>Opitutia</taxon>
        <taxon>Puniceicoccales</taxon>
        <taxon>Pelagicoccaceae</taxon>
        <taxon>Pelagicoccus</taxon>
    </lineage>
</organism>
<dbReference type="EMBL" id="JACYFG010000022">
    <property type="protein sequence ID" value="MBD5779929.1"/>
    <property type="molecule type" value="Genomic_DNA"/>
</dbReference>
<proteinExistence type="predicted"/>